<organism evidence="1 2">
    <name type="scientific">Turkeypox virus</name>
    <dbReference type="NCBI Taxonomy" id="336486"/>
    <lineage>
        <taxon>Viruses</taxon>
        <taxon>Varidnaviria</taxon>
        <taxon>Bamfordvirae</taxon>
        <taxon>Nucleocytoviricota</taxon>
        <taxon>Pokkesviricetes</taxon>
        <taxon>Chitovirales</taxon>
        <taxon>Poxviridae</taxon>
        <taxon>Chordopoxvirinae</taxon>
        <taxon>Avipoxvirus</taxon>
        <taxon>Avipoxvirus turkeypox</taxon>
    </lineage>
</organism>
<dbReference type="Proteomes" id="UP000142477">
    <property type="component" value="Segment"/>
</dbReference>
<sequence length="99" mass="11533">MAILGKIRRLLGLGRRKNKRMPSMYVSSLDLTKECMVISNSANEKIASIDLKDCDTIICFNNYDIPLRRLSKSCPDIHSNRIVEMGKYMVEIRNLYHRR</sequence>
<accession>A0A0M5HS74</accession>
<name>A0A0M5HS74_9POXV</name>
<reference evidence="1 2" key="1">
    <citation type="journal article" date="2015" name="Infect. Genet. Evol.">
        <title>Unique genomic organization of a novel Avipoxvirus detected in turkey (Meleagris gallopavo).</title>
        <authorList>
            <person name="Banyai K."/>
            <person name="Palya V."/>
            <person name="Denes B."/>
            <person name="Glavits R."/>
            <person name="Ivanics E."/>
            <person name="Horvath B."/>
            <person name="Farkas S.L."/>
            <person name="Marton S."/>
            <person name="Balint A."/>
            <person name="Gyuranecz M."/>
            <person name="Erdelyi K."/>
            <person name="Dan A."/>
        </authorList>
    </citation>
    <scope>NUCLEOTIDE SEQUENCE [LARGE SCALE GENOMIC DNA]</scope>
    <source>
        <strain evidence="1 2">TKPV-HU1124/2011</strain>
    </source>
</reference>
<dbReference type="EMBL" id="KP728110">
    <property type="protein sequence ID" value="ALA62451.1"/>
    <property type="molecule type" value="Genomic_DNA"/>
</dbReference>
<protein>
    <submittedName>
        <fullName evidence="1">Uncharacterized protein</fullName>
    </submittedName>
</protein>
<evidence type="ECO:0000313" key="2">
    <source>
        <dbReference type="Proteomes" id="UP000142477"/>
    </source>
</evidence>
<dbReference type="KEGG" id="vg:26122767"/>
<proteinExistence type="predicted"/>
<dbReference type="GeneID" id="26122767"/>
<keyword evidence="2" id="KW-1185">Reference proteome</keyword>
<dbReference type="OrthoDB" id="39092at10239"/>
<dbReference type="RefSeq" id="YP_009177098.1">
    <property type="nucleotide sequence ID" value="NC_028238.1"/>
</dbReference>
<evidence type="ECO:0000313" key="1">
    <source>
        <dbReference type="EMBL" id="ALA62451.1"/>
    </source>
</evidence>